<keyword evidence="3 6" id="KW-1133">Transmembrane helix</keyword>
<feature type="transmembrane region" description="Helical" evidence="6">
    <location>
        <begin position="220"/>
        <end position="241"/>
    </location>
</feature>
<dbReference type="InterPro" id="IPR036179">
    <property type="entry name" value="Ig-like_dom_sf"/>
</dbReference>
<dbReference type="PANTHER" id="PTHR19944">
    <property type="entry name" value="MHC CLASS II-RELATED"/>
    <property type="match status" value="1"/>
</dbReference>
<keyword evidence="2 6" id="KW-0812">Transmembrane</keyword>
<reference evidence="9" key="1">
    <citation type="submission" date="2025-08" db="UniProtKB">
        <authorList>
            <consortium name="RefSeq"/>
        </authorList>
    </citation>
    <scope>IDENTIFICATION</scope>
</reference>
<comment type="subcellular location">
    <subcellularLocation>
        <location evidence="1">Membrane</location>
        <topology evidence="1">Single-pass type I membrane protein</topology>
    </subcellularLocation>
</comment>
<evidence type="ECO:0000256" key="4">
    <source>
        <dbReference type="ARBA" id="ARBA00023157"/>
    </source>
</evidence>
<evidence type="ECO:0000256" key="2">
    <source>
        <dbReference type="ARBA" id="ARBA00022692"/>
    </source>
</evidence>
<gene>
    <name evidence="9" type="primary">LOC105896796</name>
</gene>
<dbReference type="PROSITE" id="PS50835">
    <property type="entry name" value="IG_LIKE"/>
    <property type="match status" value="1"/>
</dbReference>
<feature type="transmembrane region" description="Helical" evidence="6">
    <location>
        <begin position="7"/>
        <end position="27"/>
    </location>
</feature>
<dbReference type="InterPro" id="IPR050160">
    <property type="entry name" value="MHC/Immunoglobulin"/>
</dbReference>
<evidence type="ECO:0000259" key="7">
    <source>
        <dbReference type="PROSITE" id="PS50835"/>
    </source>
</evidence>
<dbReference type="GeneID" id="105896796"/>
<dbReference type="Gene3D" id="3.10.320.10">
    <property type="entry name" value="Class II Histocompatibility Antigen, M Beta Chain, Chain B, domain 1"/>
    <property type="match status" value="1"/>
</dbReference>
<dbReference type="SMART" id="SM00921">
    <property type="entry name" value="MHC_II_beta"/>
    <property type="match status" value="1"/>
</dbReference>
<dbReference type="GO" id="GO:0006955">
    <property type="term" value="P:immune response"/>
    <property type="evidence" value="ECO:0007669"/>
    <property type="project" value="InterPro"/>
</dbReference>
<dbReference type="SUPFAM" id="SSF48726">
    <property type="entry name" value="Immunoglobulin"/>
    <property type="match status" value="1"/>
</dbReference>
<sequence length="254" mass="28674">MSSSQHLISRVIIVSILLGVDGFNGYYRFGLARCRYSSWDLSDMEFILSIIFNKVEFARFNSTVGKYVGYTEYGVHNAEIWNKDPAIMAKWRAEMDRYCKPSAQNEINYILTKKVEPEVRLSLGKASTGGHPALLVCSAYNFYPKMIRVTWHKDGQEVTGDVVSSEELADGDWYYQTHSHLEFTPKAGEKISCVVEHESLRDPVEITWDPSMPEPERNRIAIGAAALVLGLIVTAAGFIYYKTKSRGRILVPSS</sequence>
<keyword evidence="5" id="KW-0325">Glycoprotein</keyword>
<evidence type="ECO:0000256" key="1">
    <source>
        <dbReference type="ARBA" id="ARBA00004479"/>
    </source>
</evidence>
<dbReference type="InterPro" id="IPR000353">
    <property type="entry name" value="MHC_II_b_N"/>
</dbReference>
<keyword evidence="8" id="KW-1185">Reference proteome</keyword>
<dbReference type="Pfam" id="PF00969">
    <property type="entry name" value="MHC_II_beta"/>
    <property type="match status" value="1"/>
</dbReference>
<name>A0A6P8FER3_CLUHA</name>
<organism evidence="8 9">
    <name type="scientific">Clupea harengus</name>
    <name type="common">Atlantic herring</name>
    <dbReference type="NCBI Taxonomy" id="7950"/>
    <lineage>
        <taxon>Eukaryota</taxon>
        <taxon>Metazoa</taxon>
        <taxon>Chordata</taxon>
        <taxon>Craniata</taxon>
        <taxon>Vertebrata</taxon>
        <taxon>Euteleostomi</taxon>
        <taxon>Actinopterygii</taxon>
        <taxon>Neopterygii</taxon>
        <taxon>Teleostei</taxon>
        <taxon>Clupei</taxon>
        <taxon>Clupeiformes</taxon>
        <taxon>Clupeoidei</taxon>
        <taxon>Clupeidae</taxon>
        <taxon>Clupea</taxon>
    </lineage>
</organism>
<dbReference type="SUPFAM" id="SSF54452">
    <property type="entry name" value="MHC antigen-recognition domain"/>
    <property type="match status" value="1"/>
</dbReference>
<protein>
    <submittedName>
        <fullName evidence="9">H-2 class II histocompatibility antigen, I-E beta chain-like</fullName>
    </submittedName>
</protein>
<dbReference type="GO" id="GO:0019882">
    <property type="term" value="P:antigen processing and presentation"/>
    <property type="evidence" value="ECO:0007669"/>
    <property type="project" value="InterPro"/>
</dbReference>
<feature type="domain" description="Ig-like" evidence="7">
    <location>
        <begin position="117"/>
        <end position="207"/>
    </location>
</feature>
<dbReference type="OrthoDB" id="9940220at2759"/>
<keyword evidence="6" id="KW-0472">Membrane</keyword>
<evidence type="ECO:0000256" key="3">
    <source>
        <dbReference type="ARBA" id="ARBA00022989"/>
    </source>
</evidence>
<dbReference type="InterPro" id="IPR007110">
    <property type="entry name" value="Ig-like_dom"/>
</dbReference>
<dbReference type="InterPro" id="IPR003597">
    <property type="entry name" value="Ig_C1-set"/>
</dbReference>
<dbReference type="InterPro" id="IPR013783">
    <property type="entry name" value="Ig-like_fold"/>
</dbReference>
<dbReference type="SMART" id="SM00407">
    <property type="entry name" value="IGc1"/>
    <property type="match status" value="1"/>
</dbReference>
<dbReference type="RefSeq" id="XP_031426928.1">
    <property type="nucleotide sequence ID" value="XM_031571068.1"/>
</dbReference>
<evidence type="ECO:0000313" key="8">
    <source>
        <dbReference type="Proteomes" id="UP000515152"/>
    </source>
</evidence>
<dbReference type="Gene3D" id="2.60.40.10">
    <property type="entry name" value="Immunoglobulins"/>
    <property type="match status" value="1"/>
</dbReference>
<dbReference type="KEGG" id="char:105896796"/>
<dbReference type="AlphaFoldDB" id="A0A6P8FER3"/>
<dbReference type="InterPro" id="IPR011162">
    <property type="entry name" value="MHC_I/II-like_Ag-recog"/>
</dbReference>
<proteinExistence type="predicted"/>
<keyword evidence="4" id="KW-1015">Disulfide bond</keyword>
<evidence type="ECO:0000256" key="6">
    <source>
        <dbReference type="SAM" id="Phobius"/>
    </source>
</evidence>
<dbReference type="Pfam" id="PF07654">
    <property type="entry name" value="C1-set"/>
    <property type="match status" value="1"/>
</dbReference>
<dbReference type="InterPro" id="IPR014745">
    <property type="entry name" value="MHC_II_a/b_N"/>
</dbReference>
<evidence type="ECO:0000256" key="5">
    <source>
        <dbReference type="ARBA" id="ARBA00023180"/>
    </source>
</evidence>
<dbReference type="PANTHER" id="PTHR19944:SF99">
    <property type="entry name" value="HLA CLASS II HISTOCOMPATIBILITY ANTIGEN, DRB1 BETA CHAIN"/>
    <property type="match status" value="1"/>
</dbReference>
<evidence type="ECO:0000313" key="9">
    <source>
        <dbReference type="RefSeq" id="XP_031426928.1"/>
    </source>
</evidence>
<dbReference type="GO" id="GO:0042613">
    <property type="term" value="C:MHC class II protein complex"/>
    <property type="evidence" value="ECO:0007669"/>
    <property type="project" value="InterPro"/>
</dbReference>
<accession>A0A6P8FER3</accession>
<dbReference type="Proteomes" id="UP000515152">
    <property type="component" value="Chromosome 7"/>
</dbReference>